<dbReference type="RefSeq" id="WP_237383451.1">
    <property type="nucleotide sequence ID" value="NZ_CP071793.1"/>
</dbReference>
<protein>
    <submittedName>
        <fullName evidence="1">Uncharacterized protein</fullName>
    </submittedName>
</protein>
<sequence length="309" mass="35474">MTAISIRAGTKPDVLVLRPDIQPYRDAYRGMFEEIGDQFNVAEFLISRDTKVDEVGWVVESLDPRLVVLMGNYAIRHYRGYLDRSKPYAKRRPIVGLMAILVERQLKNLPNAAGIQYEVQGVTIFTHLRSLVRAPIKRVGVLVRENQNFFIQAQIPACAREEIELVPYLLPSTAPRMDKHIKYGLRHLIRIEKVDALWMLNDSVIVSPEMLQDVWIPVLNRYRKPVVVGVERLIKPPIELGQFAVVPDHYELGVQAAQLVWDISERDWQATELGFQPPLSVKKLLNRKKMESSIGMNEDVIMEIDLVIE</sequence>
<keyword evidence="2" id="KW-1185">Reference proteome</keyword>
<evidence type="ECO:0000313" key="1">
    <source>
        <dbReference type="EMBL" id="QTD53349.1"/>
    </source>
</evidence>
<organism evidence="1 2">
    <name type="scientific">Sulfidibacter corallicola</name>
    <dbReference type="NCBI Taxonomy" id="2818388"/>
    <lineage>
        <taxon>Bacteria</taxon>
        <taxon>Pseudomonadati</taxon>
        <taxon>Acidobacteriota</taxon>
        <taxon>Holophagae</taxon>
        <taxon>Acanthopleuribacterales</taxon>
        <taxon>Acanthopleuribacteraceae</taxon>
        <taxon>Sulfidibacter</taxon>
    </lineage>
</organism>
<dbReference type="EMBL" id="CP071793">
    <property type="protein sequence ID" value="QTD53349.1"/>
    <property type="molecule type" value="Genomic_DNA"/>
</dbReference>
<dbReference type="Gene3D" id="3.40.50.2300">
    <property type="match status" value="1"/>
</dbReference>
<dbReference type="AlphaFoldDB" id="A0A8A4TTR0"/>
<dbReference type="Proteomes" id="UP000663929">
    <property type="component" value="Chromosome"/>
</dbReference>
<evidence type="ECO:0000313" key="2">
    <source>
        <dbReference type="Proteomes" id="UP000663929"/>
    </source>
</evidence>
<gene>
    <name evidence="1" type="ORF">J3U87_12915</name>
</gene>
<dbReference type="KEGG" id="scor:J3U87_12915"/>
<reference evidence="1" key="1">
    <citation type="submission" date="2021-03" db="EMBL/GenBank/DDBJ databases">
        <title>Acanthopleuribacteraceae sp. M133.</title>
        <authorList>
            <person name="Wang G."/>
        </authorList>
    </citation>
    <scope>NUCLEOTIDE SEQUENCE</scope>
    <source>
        <strain evidence="1">M133</strain>
    </source>
</reference>
<name>A0A8A4TTR0_SULCO</name>
<accession>A0A8A4TTR0</accession>
<proteinExistence type="predicted"/>